<dbReference type="RefSeq" id="WP_161260954.1">
    <property type="nucleotide sequence ID" value="NZ_JAFBDC010000006.1"/>
</dbReference>
<protein>
    <submittedName>
        <fullName evidence="2">Uncharacterized protein</fullName>
    </submittedName>
</protein>
<feature type="transmembrane region" description="Helical" evidence="1">
    <location>
        <begin position="56"/>
        <end position="77"/>
    </location>
</feature>
<proteinExistence type="predicted"/>
<evidence type="ECO:0000256" key="1">
    <source>
        <dbReference type="SAM" id="Phobius"/>
    </source>
</evidence>
<name>A0A845LCL6_HELGE</name>
<accession>A0A845LCL6</accession>
<evidence type="ECO:0000313" key="2">
    <source>
        <dbReference type="EMBL" id="MZP42389.1"/>
    </source>
</evidence>
<dbReference type="Proteomes" id="UP000471031">
    <property type="component" value="Unassembled WGS sequence"/>
</dbReference>
<keyword evidence="1" id="KW-1133">Transmembrane helix</keyword>
<evidence type="ECO:0000313" key="3">
    <source>
        <dbReference type="Proteomes" id="UP000471031"/>
    </source>
</evidence>
<sequence>MRKPVLSDYGLTKDEIPEIEKKHKNRKWMEAAVTFVPLGLIYAVFSSGVIPNEWLLMVVPLGFAAGAGIAIGGKYFFNKWYMQTYNPKIEAFARYKVDTNAYQSKGE</sequence>
<keyword evidence="1" id="KW-0472">Membrane</keyword>
<gene>
    <name evidence="2" type="ORF">GTO89_04950</name>
</gene>
<organism evidence="2 3">
    <name type="scientific">Heliomicrobium gestii</name>
    <name type="common">Heliobacterium gestii</name>
    <dbReference type="NCBI Taxonomy" id="2699"/>
    <lineage>
        <taxon>Bacteria</taxon>
        <taxon>Bacillati</taxon>
        <taxon>Bacillota</taxon>
        <taxon>Clostridia</taxon>
        <taxon>Eubacteriales</taxon>
        <taxon>Heliobacteriaceae</taxon>
        <taxon>Heliomicrobium</taxon>
    </lineage>
</organism>
<keyword evidence="3" id="KW-1185">Reference proteome</keyword>
<dbReference type="OrthoDB" id="2082994at2"/>
<keyword evidence="1" id="KW-0812">Transmembrane</keyword>
<dbReference type="EMBL" id="WXEX01000003">
    <property type="protein sequence ID" value="MZP42389.1"/>
    <property type="molecule type" value="Genomic_DNA"/>
</dbReference>
<dbReference type="AlphaFoldDB" id="A0A845LCL6"/>
<reference evidence="2 3" key="1">
    <citation type="submission" date="2020-01" db="EMBL/GenBank/DDBJ databases">
        <title>Whole genome sequence of Heliobacterium gestii DSM 11169.</title>
        <authorList>
            <person name="Kyndt J.A."/>
            <person name="Meyer T.E."/>
        </authorList>
    </citation>
    <scope>NUCLEOTIDE SEQUENCE [LARGE SCALE GENOMIC DNA]</scope>
    <source>
        <strain evidence="2 3">DSM 11169</strain>
    </source>
</reference>
<feature type="transmembrane region" description="Helical" evidence="1">
    <location>
        <begin position="31"/>
        <end position="50"/>
    </location>
</feature>
<comment type="caution">
    <text evidence="2">The sequence shown here is derived from an EMBL/GenBank/DDBJ whole genome shotgun (WGS) entry which is preliminary data.</text>
</comment>